<dbReference type="SUPFAM" id="SSF48452">
    <property type="entry name" value="TPR-like"/>
    <property type="match status" value="1"/>
</dbReference>
<dbReference type="InterPro" id="IPR011990">
    <property type="entry name" value="TPR-like_helical_dom_sf"/>
</dbReference>
<feature type="repeat" description="TPR" evidence="3">
    <location>
        <begin position="40"/>
        <end position="73"/>
    </location>
</feature>
<dbReference type="OrthoDB" id="9815040at2"/>
<dbReference type="Pfam" id="PF14559">
    <property type="entry name" value="TPR_19"/>
    <property type="match status" value="1"/>
</dbReference>
<keyword evidence="2 3" id="KW-0802">TPR repeat</keyword>
<dbReference type="SMART" id="SM00028">
    <property type="entry name" value="TPR"/>
    <property type="match status" value="7"/>
</dbReference>
<feature type="repeat" description="TPR" evidence="3">
    <location>
        <begin position="208"/>
        <end position="241"/>
    </location>
</feature>
<dbReference type="AlphaFoldDB" id="A0A0S4N6C2"/>
<feature type="repeat" description="TPR" evidence="3">
    <location>
        <begin position="140"/>
        <end position="173"/>
    </location>
</feature>
<evidence type="ECO:0000313" key="5">
    <source>
        <dbReference type="Proteomes" id="UP000320623"/>
    </source>
</evidence>
<dbReference type="PROSITE" id="PS50293">
    <property type="entry name" value="TPR_REGION"/>
    <property type="match status" value="2"/>
</dbReference>
<dbReference type="Gene3D" id="1.25.40.10">
    <property type="entry name" value="Tetratricopeptide repeat domain"/>
    <property type="match status" value="2"/>
</dbReference>
<feature type="repeat" description="TPR" evidence="3">
    <location>
        <begin position="106"/>
        <end position="139"/>
    </location>
</feature>
<feature type="repeat" description="TPR" evidence="3">
    <location>
        <begin position="174"/>
        <end position="207"/>
    </location>
</feature>
<dbReference type="InterPro" id="IPR051685">
    <property type="entry name" value="Ycf3/AcsC/BcsC/TPR_MFPF"/>
</dbReference>
<dbReference type="STRING" id="1643428.GCA_001442855_01399"/>
<dbReference type="Proteomes" id="UP000320623">
    <property type="component" value="Unassembled WGS sequence"/>
</dbReference>
<evidence type="ECO:0000256" key="3">
    <source>
        <dbReference type="PROSITE-ProRule" id="PRU00339"/>
    </source>
</evidence>
<evidence type="ECO:0000256" key="1">
    <source>
        <dbReference type="ARBA" id="ARBA00022737"/>
    </source>
</evidence>
<dbReference type="InterPro" id="IPR019734">
    <property type="entry name" value="TPR_rpt"/>
</dbReference>
<dbReference type="Pfam" id="PF07719">
    <property type="entry name" value="TPR_2"/>
    <property type="match status" value="1"/>
</dbReference>
<dbReference type="PANTHER" id="PTHR44943:SF8">
    <property type="entry name" value="TPR REPEAT-CONTAINING PROTEIN MJ0263"/>
    <property type="match status" value="1"/>
</dbReference>
<dbReference type="PANTHER" id="PTHR44943">
    <property type="entry name" value="CELLULOSE SYNTHASE OPERON PROTEIN C"/>
    <property type="match status" value="1"/>
</dbReference>
<gene>
    <name evidence="4" type="ORF">JGI1_01428</name>
</gene>
<protein>
    <submittedName>
        <fullName evidence="4">TPR repeat-containing protein</fullName>
    </submittedName>
</protein>
<sequence>MSNGIIKKMIERARKYFDSGKYLHSLQIYHRIISEYPGYVDAYSELAYVYTKLGKEGYAEKLLRKALQIEPGNEEVLFLLGTNCLRSKKFDEAIKFLTKLAYLEYPAVHYNLGLAYYYRGDYLEAEAELKKVLSLDPDFPKAVESLAEILIKRESYDEAVDYLKRGIKREPYNHTLYYLLGISFWNLGKLKQAREAIETAIDLEPNKGILWQTCGEILLELGEIEEAERYFNRAISLDKGLVDSFINLGLIHLYRGEDEQARKFFDEAIKIDPKASVKIEEKIKLLRNG</sequence>
<reference evidence="5" key="1">
    <citation type="submission" date="2015-11" db="EMBL/GenBank/DDBJ databases">
        <authorList>
            <person name="Varghese N."/>
        </authorList>
    </citation>
    <scope>NUCLEOTIDE SEQUENCE [LARGE SCALE GENOMIC DNA]</scope>
</reference>
<feature type="repeat" description="TPR" evidence="3">
    <location>
        <begin position="242"/>
        <end position="275"/>
    </location>
</feature>
<dbReference type="EMBL" id="FAOO01000009">
    <property type="protein sequence ID" value="CUU06163.1"/>
    <property type="molecule type" value="Genomic_DNA"/>
</dbReference>
<name>A0A0S4N6C2_9BACT</name>
<dbReference type="InterPro" id="IPR013105">
    <property type="entry name" value="TPR_2"/>
</dbReference>
<accession>A0A0S4N6C2</accession>
<dbReference type="PROSITE" id="PS50005">
    <property type="entry name" value="TPR"/>
    <property type="match status" value="6"/>
</dbReference>
<evidence type="ECO:0000256" key="2">
    <source>
        <dbReference type="ARBA" id="ARBA00022803"/>
    </source>
</evidence>
<dbReference type="RefSeq" id="WP_140945173.1">
    <property type="nucleotide sequence ID" value="NZ_FAOO01000009.1"/>
</dbReference>
<evidence type="ECO:0000313" key="4">
    <source>
        <dbReference type="EMBL" id="CUU06163.1"/>
    </source>
</evidence>
<proteinExistence type="predicted"/>
<keyword evidence="5" id="KW-1185">Reference proteome</keyword>
<organism evidence="4 5">
    <name type="scientific">Candidatus Thermokryptus mobilis</name>
    <dbReference type="NCBI Taxonomy" id="1643428"/>
    <lineage>
        <taxon>Bacteria</taxon>
        <taxon>Pseudomonadati</taxon>
        <taxon>Candidatus Kryptoniota</taxon>
        <taxon>Candidatus Thermokryptus</taxon>
    </lineage>
</organism>
<keyword evidence="1" id="KW-0677">Repeat</keyword>
<dbReference type="Pfam" id="PF13432">
    <property type="entry name" value="TPR_16"/>
    <property type="match status" value="2"/>
</dbReference>